<keyword evidence="1" id="KW-1133">Transmembrane helix</keyword>
<evidence type="ECO:0000313" key="2">
    <source>
        <dbReference type="EMBL" id="MDF0708282.1"/>
    </source>
</evidence>
<comment type="caution">
    <text evidence="2">The sequence shown here is derived from an EMBL/GenBank/DDBJ whole genome shotgun (WGS) entry which is preliminary data.</text>
</comment>
<feature type="transmembrane region" description="Helical" evidence="1">
    <location>
        <begin position="21"/>
        <end position="42"/>
    </location>
</feature>
<dbReference type="EMBL" id="JARFVA010000005">
    <property type="protein sequence ID" value="MDF0708282.1"/>
    <property type="molecule type" value="Genomic_DNA"/>
</dbReference>
<name>A0ABT5XR44_9FLAO</name>
<accession>A0ABT5XR44</accession>
<dbReference type="RefSeq" id="WP_275650229.1">
    <property type="nucleotide sequence ID" value="NZ_JARFVA010000005.1"/>
</dbReference>
<feature type="transmembrane region" description="Helical" evidence="1">
    <location>
        <begin position="54"/>
        <end position="72"/>
    </location>
</feature>
<keyword evidence="1" id="KW-0812">Transmembrane</keyword>
<gene>
    <name evidence="2" type="ORF">PY091_13740</name>
</gene>
<keyword evidence="1" id="KW-0472">Membrane</keyword>
<dbReference type="Proteomes" id="UP001217083">
    <property type="component" value="Unassembled WGS sequence"/>
</dbReference>
<evidence type="ECO:0000313" key="3">
    <source>
        <dbReference type="Proteomes" id="UP001217083"/>
    </source>
</evidence>
<keyword evidence="3" id="KW-1185">Reference proteome</keyword>
<reference evidence="2 3" key="1">
    <citation type="submission" date="2023-03" db="EMBL/GenBank/DDBJ databases">
        <title>Muricauda XX sp. nov. and Muricauda XXX sp. nov., two novel species isolated from Okinawa Trough.</title>
        <authorList>
            <person name="Cao W."/>
            <person name="Deng X."/>
        </authorList>
    </citation>
    <scope>NUCLEOTIDE SEQUENCE [LARGE SCALE GENOMIC DNA]</scope>
    <source>
        <strain evidence="2 3">81s02</strain>
    </source>
</reference>
<protein>
    <submittedName>
        <fullName evidence="2">Uncharacterized protein</fullName>
    </submittedName>
</protein>
<sequence>MSGLLGLISGILLLKGKRWGWITSVSSLLIYSIGFILIAMGVNGKVLLEDQGDYISIGAILAVFFILAFMLVIKPIRDFYSIKIRDWAIVGTIVTLFTLDKLIIN</sequence>
<organism evidence="2 3">
    <name type="scientific">Flagellimonas okinawensis</name>
    <dbReference type="NCBI Taxonomy" id="3031324"/>
    <lineage>
        <taxon>Bacteria</taxon>
        <taxon>Pseudomonadati</taxon>
        <taxon>Bacteroidota</taxon>
        <taxon>Flavobacteriia</taxon>
        <taxon>Flavobacteriales</taxon>
        <taxon>Flavobacteriaceae</taxon>
        <taxon>Flagellimonas</taxon>
    </lineage>
</organism>
<proteinExistence type="predicted"/>
<evidence type="ECO:0000256" key="1">
    <source>
        <dbReference type="SAM" id="Phobius"/>
    </source>
</evidence>